<sequence>MLGIVLLIGMVAAGSIGVLLVAGEGIGQTEQQSEQERVEQAFVELSQQISTATTNNDVTHGSNLEAGEHGAIAHHDSATYEIWAENNSGTTTPIANGTIGTIEYDADDGTRLAYEGGAVFRETGTQTRVLSTPPINYDHRTNTLSFPVVELTENKTIDSGDIAIEQASAYANSMNYIKDDHVFIEIESEYCLGWEQHFTSEAGDTSLQQGCYDAANDDGTLKVRLGYEDIDNAFSKGVALGDESNYDAHQSGGEFDDIGSEQFKPLDGVISEMKADFRENESHIDTGDWSEITAGTYFAAEGSLDAADELTFSLEEGNAVLVVDDDISGYDITVDACGPDGSNQAKIYATGDIDVGNNEFTQTCGDDESNLQLYGTSEMGVDFGNGYVEGLLYAASDKTPGEDGFDGWQVNSNNDKEYQIHLQGSPEFDGSIIAHSISERSNFDDVNEQPMNSSEIEVIPPGYEPAPQLTYLNIAEYEIDVENN</sequence>
<dbReference type="AlphaFoldDB" id="L9ZXQ7"/>
<dbReference type="OrthoDB" id="148042at2157"/>
<feature type="domain" description="DUF7305" evidence="1">
    <location>
        <begin position="254"/>
        <end position="441"/>
    </location>
</feature>
<proteinExistence type="predicted"/>
<reference evidence="2 3" key="1">
    <citation type="journal article" date="2014" name="PLoS Genet.">
        <title>Phylogenetically driven sequencing of extremely halophilic archaea reveals strategies for static and dynamic osmo-response.</title>
        <authorList>
            <person name="Becker E.A."/>
            <person name="Seitzer P.M."/>
            <person name="Tritt A."/>
            <person name="Larsen D."/>
            <person name="Krusor M."/>
            <person name="Yao A.I."/>
            <person name="Wu D."/>
            <person name="Madern D."/>
            <person name="Eisen J.A."/>
            <person name="Darling A.E."/>
            <person name="Facciotti M.T."/>
        </authorList>
    </citation>
    <scope>NUCLEOTIDE SEQUENCE [LARGE SCALE GENOMIC DNA]</scope>
    <source>
        <strain evidence="2 3">DSM 12281</strain>
    </source>
</reference>
<accession>L9ZXQ7</accession>
<dbReference type="EMBL" id="AOIL01000042">
    <property type="protein sequence ID" value="ELY90866.1"/>
    <property type="molecule type" value="Genomic_DNA"/>
</dbReference>
<evidence type="ECO:0000313" key="2">
    <source>
        <dbReference type="EMBL" id="ELY90866.1"/>
    </source>
</evidence>
<name>L9ZXQ7_9EURY</name>
<evidence type="ECO:0000313" key="3">
    <source>
        <dbReference type="Proteomes" id="UP000011648"/>
    </source>
</evidence>
<dbReference type="InterPro" id="IPR055729">
    <property type="entry name" value="DUF7305"/>
</dbReference>
<organism evidence="2 3">
    <name type="scientific">Natrialba taiwanensis DSM 12281</name>
    <dbReference type="NCBI Taxonomy" id="1230458"/>
    <lineage>
        <taxon>Archaea</taxon>
        <taxon>Methanobacteriati</taxon>
        <taxon>Methanobacteriota</taxon>
        <taxon>Stenosarchaea group</taxon>
        <taxon>Halobacteria</taxon>
        <taxon>Halobacteriales</taxon>
        <taxon>Natrialbaceae</taxon>
        <taxon>Natrialba</taxon>
    </lineage>
</organism>
<dbReference type="Proteomes" id="UP000011648">
    <property type="component" value="Unassembled WGS sequence"/>
</dbReference>
<comment type="caution">
    <text evidence="2">The sequence shown here is derived from an EMBL/GenBank/DDBJ whole genome shotgun (WGS) entry which is preliminary data.</text>
</comment>
<evidence type="ECO:0000259" key="1">
    <source>
        <dbReference type="Pfam" id="PF23981"/>
    </source>
</evidence>
<dbReference type="Pfam" id="PF23981">
    <property type="entry name" value="DUF7305"/>
    <property type="match status" value="1"/>
</dbReference>
<keyword evidence="3" id="KW-1185">Reference proteome</keyword>
<dbReference type="InterPro" id="IPR055713">
    <property type="entry name" value="DUF7289"/>
</dbReference>
<gene>
    <name evidence="2" type="ORF">C484_11601</name>
</gene>
<protein>
    <recommendedName>
        <fullName evidence="1">DUF7305 domain-containing protein</fullName>
    </recommendedName>
</protein>
<dbReference type="Pfam" id="PF23960">
    <property type="entry name" value="DUF7289"/>
    <property type="match status" value="1"/>
</dbReference>
<dbReference type="PATRIC" id="fig|1230458.4.peg.2331"/>